<dbReference type="GO" id="GO:0004386">
    <property type="term" value="F:helicase activity"/>
    <property type="evidence" value="ECO:0007669"/>
    <property type="project" value="UniProtKB-KW"/>
</dbReference>
<evidence type="ECO:0000256" key="9">
    <source>
        <dbReference type="SAM" id="MobiDB-lite"/>
    </source>
</evidence>
<dbReference type="GO" id="GO:0016887">
    <property type="term" value="F:ATP hydrolysis activity"/>
    <property type="evidence" value="ECO:0007669"/>
    <property type="project" value="InterPro"/>
</dbReference>
<dbReference type="Gene3D" id="3.40.50.10810">
    <property type="entry name" value="Tandem AAA-ATPase domain"/>
    <property type="match status" value="1"/>
</dbReference>
<dbReference type="Pfam" id="PF00271">
    <property type="entry name" value="Helicase_C"/>
    <property type="match status" value="1"/>
</dbReference>
<organism evidence="12 13">
    <name type="scientific">Metarhizium rileyi (strain RCEF 4871)</name>
    <name type="common">Nomuraea rileyi</name>
    <dbReference type="NCBI Taxonomy" id="1649241"/>
    <lineage>
        <taxon>Eukaryota</taxon>
        <taxon>Fungi</taxon>
        <taxon>Dikarya</taxon>
        <taxon>Ascomycota</taxon>
        <taxon>Pezizomycotina</taxon>
        <taxon>Sordariomycetes</taxon>
        <taxon>Hypocreomycetidae</taxon>
        <taxon>Hypocreales</taxon>
        <taxon>Clavicipitaceae</taxon>
        <taxon>Metarhizium</taxon>
    </lineage>
</organism>
<dbReference type="InterPro" id="IPR038718">
    <property type="entry name" value="SNF2-like_sf"/>
</dbReference>
<dbReference type="Proteomes" id="UP000243498">
    <property type="component" value="Unassembled WGS sequence"/>
</dbReference>
<keyword evidence="7" id="KW-0238">DNA-binding</keyword>
<dbReference type="OrthoDB" id="2020972at2759"/>
<evidence type="ECO:0000313" key="13">
    <source>
        <dbReference type="Proteomes" id="UP000243498"/>
    </source>
</evidence>
<feature type="domain" description="Helicase C-terminal" evidence="11">
    <location>
        <begin position="1256"/>
        <end position="1405"/>
    </location>
</feature>
<evidence type="ECO:0000256" key="1">
    <source>
        <dbReference type="ARBA" id="ARBA00004123"/>
    </source>
</evidence>
<evidence type="ECO:0000313" key="12">
    <source>
        <dbReference type="EMBL" id="OAA38123.1"/>
    </source>
</evidence>
<dbReference type="SMART" id="SM00490">
    <property type="entry name" value="HELICc"/>
    <property type="match status" value="1"/>
</dbReference>
<evidence type="ECO:0000256" key="6">
    <source>
        <dbReference type="ARBA" id="ARBA00022840"/>
    </source>
</evidence>
<keyword evidence="3" id="KW-0547">Nucleotide-binding</keyword>
<dbReference type="PROSITE" id="PS51194">
    <property type="entry name" value="HELICASE_CTER"/>
    <property type="match status" value="1"/>
</dbReference>
<keyword evidence="13" id="KW-1185">Reference proteome</keyword>
<dbReference type="STRING" id="1081105.A0A166ZPK3"/>
<dbReference type="CDD" id="cd18793">
    <property type="entry name" value="SF2_C_SNF"/>
    <property type="match status" value="1"/>
</dbReference>
<dbReference type="InterPro" id="IPR001650">
    <property type="entry name" value="Helicase_C-like"/>
</dbReference>
<dbReference type="InterPro" id="IPR049730">
    <property type="entry name" value="SNF2/RAD54-like_C"/>
</dbReference>
<dbReference type="InterPro" id="IPR027417">
    <property type="entry name" value="P-loop_NTPase"/>
</dbReference>
<feature type="domain" description="Helicase ATP-binding" evidence="10">
    <location>
        <begin position="894"/>
        <end position="1085"/>
    </location>
</feature>
<reference evidence="12 13" key="1">
    <citation type="journal article" date="2016" name="Genome Biol. Evol.">
        <title>Divergent and convergent evolution of fungal pathogenicity.</title>
        <authorList>
            <person name="Shang Y."/>
            <person name="Xiao G."/>
            <person name="Zheng P."/>
            <person name="Cen K."/>
            <person name="Zhan S."/>
            <person name="Wang C."/>
        </authorList>
    </citation>
    <scope>NUCLEOTIDE SEQUENCE [LARGE SCALE GENOMIC DNA]</scope>
    <source>
        <strain evidence="12 13">RCEF 4871</strain>
    </source>
</reference>
<keyword evidence="4" id="KW-0378">Hydrolase</keyword>
<protein>
    <submittedName>
        <fullName evidence="12">Chromatin-remodeling complex ATPase chain isw-1</fullName>
    </submittedName>
</protein>
<dbReference type="GO" id="GO:0005524">
    <property type="term" value="F:ATP binding"/>
    <property type="evidence" value="ECO:0007669"/>
    <property type="project" value="UniProtKB-KW"/>
</dbReference>
<keyword evidence="8" id="KW-0539">Nucleus</keyword>
<accession>A0A166ZPK3</accession>
<dbReference type="InterPro" id="IPR014001">
    <property type="entry name" value="Helicase_ATP-bd"/>
</dbReference>
<evidence type="ECO:0000256" key="8">
    <source>
        <dbReference type="ARBA" id="ARBA00023242"/>
    </source>
</evidence>
<evidence type="ECO:0000259" key="11">
    <source>
        <dbReference type="PROSITE" id="PS51194"/>
    </source>
</evidence>
<keyword evidence="5" id="KW-0347">Helicase</keyword>
<dbReference type="Pfam" id="PF24580">
    <property type="entry name" value="DUF7607"/>
    <property type="match status" value="1"/>
</dbReference>
<evidence type="ECO:0000256" key="7">
    <source>
        <dbReference type="ARBA" id="ARBA00023125"/>
    </source>
</evidence>
<dbReference type="PROSITE" id="PS51192">
    <property type="entry name" value="HELICASE_ATP_BIND_1"/>
    <property type="match status" value="1"/>
</dbReference>
<dbReference type="GO" id="GO:0005634">
    <property type="term" value="C:nucleus"/>
    <property type="evidence" value="ECO:0007669"/>
    <property type="project" value="UniProtKB-SubCell"/>
</dbReference>
<evidence type="ECO:0000256" key="4">
    <source>
        <dbReference type="ARBA" id="ARBA00022801"/>
    </source>
</evidence>
<feature type="compositionally biased region" description="Polar residues" evidence="9">
    <location>
        <begin position="1542"/>
        <end position="1553"/>
    </location>
</feature>
<sequence length="1774" mass="199194">MEDPQSTDPFLWDTGAVINELCSLSRPCTRNPEGLAAKLQENEIDGHTLLTYDLVGLTNTHDLRNELFHMLHVQSARHKNALGEAIMKLRARSLAFRQWKMEYLGFSSHEERDVLNRGGEGTYSTQMTPQSEPFPPWTAIRTDQNKVFSPTPPPRQAVDPGSTFHMSGLNMLVTDAGQVYGSAVSAAPTMEMLPPPGRVSPAADVNTPGQQLKVKRIAPELVQKKPLHILPVPIATEADTLSNDSRNAYPWDTSDPSAYLGPGAISKGDVRSHLVALTVQIQGEGDALCTPAPTQFPPGRRLAINKIMRGVLVNNGKKIAMADAGIDTDAARQSSTEGDKILDLDDIPDDVDIETRREMEAEKAEQAQKSEPFDGIDTSKLLSEERVQTLLDEEVREMTNKWTQRKRPKYQNKANALWVDASKRGAKTNRILEARGQAKFYDGRIKKLERGILKQTWEKEKQVRFQARLLQQNVEDKLYQCWLAETLESRFPPPKPIALQTRSVKRSKPKVTELSDGEVLTSSDEEAFLVDDEEPVPPITSVKENRHAFPSEANRTPSPICAESPMYIDLTQMDSSPAATPVAWSAEAVNQENLDTPEKVQSKYSPIIKQDPNIDGSIGQMQVSSWAEKYQDIEKIIAFPISHWSKEKERFALTITLLWKLGQTRRSAVFEHVRGCEIQESFKATILSHISNPLRDLDHLSNTSPQSLAFDISRLFLCFLKTKNLKETRLADLKSSQIAKLKAKENHSSWIVFHSFLTQMAPLFPQDNQIFREEVIDDDELLGDDVGEDEVGLLEQTENSKTPRKAASKEIVRNKEAVDLREREVRRQEEQEARRLRLRANLGIDGQISSDKSRLIINESKQDDQPFIYIHDDIGRRIKDHQIDGVRFMWNQIIQDPALRQGCLLSHSMGLGKTMQVITLLVAIQDSSKSSDPGVVSQIPEDLRPSKTMVVCPAGLVNNWLDELMIWDKDLILGDIYVIESSFSPAERASTIQKWSQIGGVLVIGYPMLRKMADLMDDEQQSTRSIFEEANIVIADEAHQLKNPLSKVHLACSSFRTSSRIAMTGSPLANNIEEYYFMINWVAPNFLGPVEEFREIYSNPIQHGVDVGSSGEHKRKALRRLAALKQIVAPKVHRATIKTCMNKDLPPKQEFVICVKPKPLQIKFYNLFAQVMRGESVGDIQGETALQGAIFRIINDLGLLCNHPFAFYEKASESQELPKTKHKPRASLPASIIPAVLAECAGIDMRFPFLSTKVELLIQILDDARKNQDKVLLFSQSLPTLDYLSTLFQEQKRRFSRLDGSTPISKRQDEIKKFNANETEVYLISTKAGGVGLNIQGASKVVIFDFGWNPMHEQQAIGRSYRIGQTKPVSVYHFVTAGTFEQDLHGKTIFKTQLATRVVDKKNPISWGNRVTELKHDIKDIKRETLTPFVGKDSILDKLIAYNIENDVICKIMSTDTFEEEDIKAPLSAEEQKEVNDMAALNSLRMKDPEEYRRRQRELEERQFLPDVSYSVQDASSSRDDETVFQVQRALNGATDDPMLSTPRSQTKMQSQTPVATTALGSTTEIDILVPFRIVPESKATSVSASVLMPMLGAHTYFGKDATQTSEEKTLGESDQNSFASKSPPSSTLKHPGNPFTSQIKNTGKAEFKKRFCRKLEVFPEASLSYLDAPRLEIVDKVIDSIDAIRREHKFGFLPDNRHWQELSNFIEEDNFVFGVMSGQFRASYLALADAQDLAKNISKLGNPSSADLGPQVQVGEADDGSGTQLLSRIERLE</sequence>
<dbReference type="SMART" id="SM00487">
    <property type="entry name" value="DEXDc"/>
    <property type="match status" value="1"/>
</dbReference>
<name>A0A166ZPK3_METRR</name>
<evidence type="ECO:0000259" key="10">
    <source>
        <dbReference type="PROSITE" id="PS51192"/>
    </source>
</evidence>
<proteinExistence type="inferred from homology"/>
<keyword evidence="6" id="KW-0067">ATP-binding</keyword>
<comment type="similarity">
    <text evidence="2">Belongs to the SNF2/RAD54 helicase family.</text>
</comment>
<dbReference type="InterPro" id="IPR044574">
    <property type="entry name" value="ARIP4-like"/>
</dbReference>
<dbReference type="Pfam" id="PF00176">
    <property type="entry name" value="SNF2-rel_dom"/>
    <property type="match status" value="1"/>
</dbReference>
<feature type="region of interest" description="Disordered" evidence="9">
    <location>
        <begin position="1604"/>
        <end position="1640"/>
    </location>
</feature>
<dbReference type="OMA" id="QCQSMEQ"/>
<dbReference type="InterPro" id="IPR000330">
    <property type="entry name" value="SNF2_N"/>
</dbReference>
<dbReference type="PANTHER" id="PTHR45797:SF1">
    <property type="entry name" value="HELICASE ARIP4"/>
    <property type="match status" value="1"/>
</dbReference>
<dbReference type="InterPro" id="IPR056026">
    <property type="entry name" value="DUF7607"/>
</dbReference>
<feature type="compositionally biased region" description="Polar residues" evidence="9">
    <location>
        <begin position="1613"/>
        <end position="1640"/>
    </location>
</feature>
<dbReference type="Gene3D" id="3.40.50.300">
    <property type="entry name" value="P-loop containing nucleotide triphosphate hydrolases"/>
    <property type="match status" value="1"/>
</dbReference>
<evidence type="ECO:0000256" key="5">
    <source>
        <dbReference type="ARBA" id="ARBA00022806"/>
    </source>
</evidence>
<feature type="region of interest" description="Disordered" evidence="9">
    <location>
        <begin position="1534"/>
        <end position="1553"/>
    </location>
</feature>
<dbReference type="SUPFAM" id="SSF52540">
    <property type="entry name" value="P-loop containing nucleoside triphosphate hydrolases"/>
    <property type="match status" value="2"/>
</dbReference>
<dbReference type="GO" id="GO:0003677">
    <property type="term" value="F:DNA binding"/>
    <property type="evidence" value="ECO:0007669"/>
    <property type="project" value="UniProtKB-KW"/>
</dbReference>
<dbReference type="EMBL" id="AZHC01000027">
    <property type="protein sequence ID" value="OAA38123.1"/>
    <property type="molecule type" value="Genomic_DNA"/>
</dbReference>
<gene>
    <name evidence="12" type="ORF">NOR_06868</name>
</gene>
<comment type="caution">
    <text evidence="12">The sequence shown here is derived from an EMBL/GenBank/DDBJ whole genome shotgun (WGS) entry which is preliminary data.</text>
</comment>
<evidence type="ECO:0000256" key="2">
    <source>
        <dbReference type="ARBA" id="ARBA00007025"/>
    </source>
</evidence>
<comment type="subcellular location">
    <subcellularLocation>
        <location evidence="1">Nucleus</location>
    </subcellularLocation>
</comment>
<evidence type="ECO:0000256" key="3">
    <source>
        <dbReference type="ARBA" id="ARBA00022741"/>
    </source>
</evidence>
<dbReference type="PANTHER" id="PTHR45797">
    <property type="entry name" value="RAD54-LIKE"/>
    <property type="match status" value="1"/>
</dbReference>